<keyword evidence="1" id="KW-0175">Coiled coil</keyword>
<proteinExistence type="predicted"/>
<keyword evidence="3" id="KW-1185">Reference proteome</keyword>
<feature type="coiled-coil region" evidence="1">
    <location>
        <begin position="21"/>
        <end position="136"/>
    </location>
</feature>
<sequence length="329" mass="39638">MKSFEDIENFFLGESSQRDHSDRYFQDLKQLEKQRQELKKDQDLIKQKAEGLDYRIREFNKTQDTFELKMKKKQDFLRKKESELMKHEQEIQEIYQSLEQEKEKWGKVLENQLKEIENKELDLEAQREELATELEKCQILGESLHKIQTEIRLKSQTVNNREKAVKLAEDRLAMRFEDYSSLYQRQISYENFLKSKELELENVVELIEVKSYDIKITSDMFENINKNLIEKTKKIENETDYLTKCMMDIDKQKIVYKKKFQKLEDWENSLEKRTKKLQELESSYMHKFKTIESIEMRRVPIISSTTEEDEDVVVTGFNVLTSRSNDSNL</sequence>
<gene>
    <name evidence="2" type="ORF">SteCoe_26278</name>
</gene>
<reference evidence="2 3" key="1">
    <citation type="submission" date="2016-11" db="EMBL/GenBank/DDBJ databases">
        <title>The macronuclear genome of Stentor coeruleus: a giant cell with tiny introns.</title>
        <authorList>
            <person name="Slabodnick M."/>
            <person name="Ruby J.G."/>
            <person name="Reiff S.B."/>
            <person name="Swart E.C."/>
            <person name="Gosai S."/>
            <person name="Prabakaran S."/>
            <person name="Witkowska E."/>
            <person name="Larue G.E."/>
            <person name="Fisher S."/>
            <person name="Freeman R.M."/>
            <person name="Gunawardena J."/>
            <person name="Chu W."/>
            <person name="Stover N.A."/>
            <person name="Gregory B.D."/>
            <person name="Nowacki M."/>
            <person name="Derisi J."/>
            <person name="Roy S.W."/>
            <person name="Marshall W.F."/>
            <person name="Sood P."/>
        </authorList>
    </citation>
    <scope>NUCLEOTIDE SEQUENCE [LARGE SCALE GENOMIC DNA]</scope>
    <source>
        <strain evidence="2">WM001</strain>
    </source>
</reference>
<organism evidence="2 3">
    <name type="scientific">Stentor coeruleus</name>
    <dbReference type="NCBI Taxonomy" id="5963"/>
    <lineage>
        <taxon>Eukaryota</taxon>
        <taxon>Sar</taxon>
        <taxon>Alveolata</taxon>
        <taxon>Ciliophora</taxon>
        <taxon>Postciliodesmatophora</taxon>
        <taxon>Heterotrichea</taxon>
        <taxon>Heterotrichida</taxon>
        <taxon>Stentoridae</taxon>
        <taxon>Stentor</taxon>
    </lineage>
</organism>
<dbReference type="AlphaFoldDB" id="A0A1R2BDB1"/>
<evidence type="ECO:0000313" key="3">
    <source>
        <dbReference type="Proteomes" id="UP000187209"/>
    </source>
</evidence>
<dbReference type="EMBL" id="MPUH01000732">
    <property type="protein sequence ID" value="OMJ74733.1"/>
    <property type="molecule type" value="Genomic_DNA"/>
</dbReference>
<accession>A0A1R2BDB1</accession>
<protein>
    <submittedName>
        <fullName evidence="2">Uncharacterized protein</fullName>
    </submittedName>
</protein>
<evidence type="ECO:0000313" key="2">
    <source>
        <dbReference type="EMBL" id="OMJ74733.1"/>
    </source>
</evidence>
<dbReference type="Proteomes" id="UP000187209">
    <property type="component" value="Unassembled WGS sequence"/>
</dbReference>
<name>A0A1R2BDB1_9CILI</name>
<comment type="caution">
    <text evidence="2">The sequence shown here is derived from an EMBL/GenBank/DDBJ whole genome shotgun (WGS) entry which is preliminary data.</text>
</comment>
<evidence type="ECO:0000256" key="1">
    <source>
        <dbReference type="SAM" id="Coils"/>
    </source>
</evidence>